<comment type="function">
    <text evidence="10">Component of the SRB8-11 complex. The SRB8-11 complex is a regulatory module of the Mediator complex which is itself involved in regulation of basal and activated RNA polymerase II-dependent transcription. The SRB8-11 complex may be involved in the transcriptional repression of a subset of genes regulated by Mediator. It may inhibit the association of the Mediator complex with RNA polymerase II to form the holoenzyme complex.</text>
</comment>
<dbReference type="OrthoDB" id="103819at2759"/>
<feature type="compositionally biased region" description="Basic and acidic residues" evidence="11">
    <location>
        <begin position="377"/>
        <end position="389"/>
    </location>
</feature>
<name>A0A4Y9YRB8_9AGAM</name>
<dbReference type="PANTHER" id="PTHR48249:SF3">
    <property type="entry name" value="MEDIATOR OF RNA POLYMERASE II TRANSCRIPTION SUBUNIT 13"/>
    <property type="match status" value="1"/>
</dbReference>
<keyword evidence="5 10" id="KW-0805">Transcription regulation</keyword>
<evidence type="ECO:0000256" key="5">
    <source>
        <dbReference type="ARBA" id="ARBA00023015"/>
    </source>
</evidence>
<evidence type="ECO:0000313" key="13">
    <source>
        <dbReference type="EMBL" id="TFY64313.1"/>
    </source>
</evidence>
<evidence type="ECO:0000256" key="10">
    <source>
        <dbReference type="RuleBase" id="RU364134"/>
    </source>
</evidence>
<dbReference type="Pfam" id="PF06333">
    <property type="entry name" value="Med13_C"/>
    <property type="match status" value="1"/>
</dbReference>
<feature type="compositionally biased region" description="Basic and acidic residues" evidence="11">
    <location>
        <begin position="359"/>
        <end position="368"/>
    </location>
</feature>
<proteinExistence type="inferred from homology"/>
<evidence type="ECO:0000256" key="7">
    <source>
        <dbReference type="ARBA" id="ARBA00023163"/>
    </source>
</evidence>
<accession>A0A4Y9YRB8</accession>
<evidence type="ECO:0000256" key="3">
    <source>
        <dbReference type="ARBA" id="ARBA00019618"/>
    </source>
</evidence>
<evidence type="ECO:0000256" key="4">
    <source>
        <dbReference type="ARBA" id="ARBA00022491"/>
    </source>
</evidence>
<dbReference type="Proteomes" id="UP000298327">
    <property type="component" value="Unassembled WGS sequence"/>
</dbReference>
<dbReference type="GO" id="GO:0016592">
    <property type="term" value="C:mediator complex"/>
    <property type="evidence" value="ECO:0007669"/>
    <property type="project" value="InterPro"/>
</dbReference>
<keyword evidence="7 10" id="KW-0804">Transcription</keyword>
<sequence length="1096" mass="119410">MADSGTLSAVASSFKLKDQDLICHSAPRPSRSALPFAPPNEHTLQSMEGCSNTEPGEDSNSDVQITASGEPQCTYDQGNCLWGHPQPAAQLCQARTERAVAGGRSGNIERRDGLVAVARWVEAGEIGHQGGEQEGTRGDASRVRKPLSYAHRVLRAVTVPLAVVHRDRDHRLPQFFSPGGGGGKKKFFFPPRGGGGPLYGQSVIFPHSVVGGLGMDGFTGSVAPPSPGLFPPSPIRTPELHVESLAPSAAMPVPAVPKPTVQKTTTIASVDCVAKLDAPLGSSVFDPLPFSSVHRIADGKYTAGKFALPSPPDEEDRTRPIPLFSNNANDKDNWRMRYDAVTDPRVGVVRKLIGVKRKSFDQGARDARTTPSPEWARGVKEWTADVIHDTDEEQEEDSRSDAESEDDDPWIEEEEPTPPPGTRPSTPAPSYLPLGPTLLHTHFQHAQLLPLSTALRSPEAALSPPNMTTAPAPVSVPTPVSPAAILGATTEKSKSLEAAAHILAKEVVESCVWGDAWRANAPDYVSECRMSTDVWQADVKQVARTIEGVPSLQGPFELGEVFGQDVDGVRKEAVLETLESPMISVGKSDSIVQVLPTAIRFWEKLGLVPRAGKKDVIAFVLFEDLDEARQILVERWLKFVSSVYTANNLGSHTPGRSSSCTRDGLVPLKFDSFRKTLAPFVNSLPAVKAHYVFYIATPAALISLTSTSLRQVFSAVKRAQKTYAAAQILFQFLPAHLVYSAQYPPINGCGQLLYMSCVYDRILRPVDRVMSRRFFEHGERIRAFFQEPAFTIARPAHTKVHMVKEAPARTLDVVDRYMLLHVGYRISTCGRWIFAACIDQRGEAHDLGVWLSSSESPEAHLVQQLWTFAVNFAKKASVEWRIAFAKLGSMGPTELDAWINHLSSVVPDCPELPAVHVSLLSADPDASWTFIAPPTTAKRPTSPNRSTKNPAGSFFVDVSSSTHCLFYPPHMTLIQGNDDLGTALSHIPDAADATASTSSSLPLRPLRSTTLIRVPSSTDYTSISMLHIHLLHTFKSRHSSLTTPDEQTHQDITRNYYELTVLAQLRHLKANPVLPFHLGALDIMDMALSGSFAVEA</sequence>
<dbReference type="InterPro" id="IPR051139">
    <property type="entry name" value="Mediator_complx_sub13"/>
</dbReference>
<keyword evidence="4 10" id="KW-0678">Repressor</keyword>
<comment type="similarity">
    <text evidence="2 10">Belongs to the Mediator complex subunit 13 family.</text>
</comment>
<dbReference type="AlphaFoldDB" id="A0A4Y9YRB8"/>
<dbReference type="GO" id="GO:0045944">
    <property type="term" value="P:positive regulation of transcription by RNA polymerase II"/>
    <property type="evidence" value="ECO:0007669"/>
    <property type="project" value="TreeGrafter"/>
</dbReference>
<feature type="region of interest" description="Disordered" evidence="11">
    <location>
        <begin position="26"/>
        <end position="63"/>
    </location>
</feature>
<keyword evidence="6 10" id="KW-0010">Activator</keyword>
<evidence type="ECO:0000259" key="12">
    <source>
        <dbReference type="Pfam" id="PF06333"/>
    </source>
</evidence>
<evidence type="ECO:0000256" key="8">
    <source>
        <dbReference type="ARBA" id="ARBA00023242"/>
    </source>
</evidence>
<keyword evidence="8 10" id="KW-0539">Nucleus</keyword>
<dbReference type="InterPro" id="IPR009401">
    <property type="entry name" value="Med13_C"/>
</dbReference>
<comment type="subcellular location">
    <subcellularLocation>
        <location evidence="1 10">Nucleus</location>
    </subcellularLocation>
</comment>
<comment type="subunit">
    <text evidence="10">Component of the SRB8-11 complex, which itself associates with the Mediator complex.</text>
</comment>
<evidence type="ECO:0000256" key="11">
    <source>
        <dbReference type="SAM" id="MobiDB-lite"/>
    </source>
</evidence>
<dbReference type="PANTHER" id="PTHR48249">
    <property type="entry name" value="MEDIATOR OF RNA POLYMERASE II TRANSCRIPTION SUBUNIT 13"/>
    <property type="match status" value="1"/>
</dbReference>
<reference evidence="13 14" key="1">
    <citation type="submission" date="2019-02" db="EMBL/GenBank/DDBJ databases">
        <title>Genome sequencing of the rare red list fungi Dentipellis fragilis.</title>
        <authorList>
            <person name="Buettner E."/>
            <person name="Kellner H."/>
        </authorList>
    </citation>
    <scope>NUCLEOTIDE SEQUENCE [LARGE SCALE GENOMIC DNA]</scope>
    <source>
        <strain evidence="13 14">DSM 105465</strain>
    </source>
</reference>
<keyword evidence="14" id="KW-1185">Reference proteome</keyword>
<feature type="compositionally biased region" description="Polar residues" evidence="11">
    <location>
        <begin position="42"/>
        <end position="54"/>
    </location>
</feature>
<comment type="caution">
    <text evidence="13">The sequence shown here is derived from an EMBL/GenBank/DDBJ whole genome shotgun (WGS) entry which is preliminary data.</text>
</comment>
<dbReference type="EMBL" id="SEOQ01000377">
    <property type="protein sequence ID" value="TFY64313.1"/>
    <property type="molecule type" value="Genomic_DNA"/>
</dbReference>
<feature type="domain" description="Mediator complex subunit Med13 C-terminal" evidence="12">
    <location>
        <begin position="787"/>
        <end position="1081"/>
    </location>
</feature>
<feature type="compositionally biased region" description="Acidic residues" evidence="11">
    <location>
        <begin position="403"/>
        <end position="416"/>
    </location>
</feature>
<organism evidence="13 14">
    <name type="scientific">Dentipellis fragilis</name>
    <dbReference type="NCBI Taxonomy" id="205917"/>
    <lineage>
        <taxon>Eukaryota</taxon>
        <taxon>Fungi</taxon>
        <taxon>Dikarya</taxon>
        <taxon>Basidiomycota</taxon>
        <taxon>Agaricomycotina</taxon>
        <taxon>Agaricomycetes</taxon>
        <taxon>Russulales</taxon>
        <taxon>Hericiaceae</taxon>
        <taxon>Dentipellis</taxon>
    </lineage>
</organism>
<evidence type="ECO:0000256" key="6">
    <source>
        <dbReference type="ARBA" id="ARBA00023159"/>
    </source>
</evidence>
<evidence type="ECO:0000256" key="1">
    <source>
        <dbReference type="ARBA" id="ARBA00004123"/>
    </source>
</evidence>
<protein>
    <recommendedName>
        <fullName evidence="3 10">Mediator of RNA polymerase II transcription subunit 13</fullName>
    </recommendedName>
    <alternativeName>
        <fullName evidence="9 10">Mediator complex subunit 13</fullName>
    </alternativeName>
</protein>
<evidence type="ECO:0000313" key="14">
    <source>
        <dbReference type="Proteomes" id="UP000298327"/>
    </source>
</evidence>
<feature type="region of interest" description="Disordered" evidence="11">
    <location>
        <begin position="359"/>
        <end position="436"/>
    </location>
</feature>
<feature type="region of interest" description="Disordered" evidence="11">
    <location>
        <begin position="306"/>
        <end position="327"/>
    </location>
</feature>
<dbReference type="GO" id="GO:0003713">
    <property type="term" value="F:transcription coactivator activity"/>
    <property type="evidence" value="ECO:0007669"/>
    <property type="project" value="TreeGrafter"/>
</dbReference>
<gene>
    <name evidence="13" type="ORF">EVG20_g5983</name>
</gene>
<evidence type="ECO:0000256" key="2">
    <source>
        <dbReference type="ARBA" id="ARBA00009354"/>
    </source>
</evidence>
<evidence type="ECO:0000256" key="9">
    <source>
        <dbReference type="ARBA" id="ARBA00032008"/>
    </source>
</evidence>
<dbReference type="STRING" id="205917.A0A4Y9YRB8"/>